<evidence type="ECO:0000256" key="3">
    <source>
        <dbReference type="ARBA" id="ARBA00022448"/>
    </source>
</evidence>
<evidence type="ECO:0000256" key="4">
    <source>
        <dbReference type="ARBA" id="ARBA00022475"/>
    </source>
</evidence>
<keyword evidence="6 8" id="KW-1133">Transmembrane helix</keyword>
<dbReference type="InterPro" id="IPR037294">
    <property type="entry name" value="ABC_BtuC-like"/>
</dbReference>
<dbReference type="SUPFAM" id="SSF81345">
    <property type="entry name" value="ABC transporter involved in vitamin B12 uptake, BtuC"/>
    <property type="match status" value="1"/>
</dbReference>
<dbReference type="PANTHER" id="PTHR30472:SF70">
    <property type="entry name" value="MOLYBDATE IMPORT SYSTEM PERMEASE PROTEIN MOLB"/>
    <property type="match status" value="1"/>
</dbReference>
<keyword evidence="3" id="KW-0813">Transport</keyword>
<evidence type="ECO:0000313" key="10">
    <source>
        <dbReference type="Proteomes" id="UP001162030"/>
    </source>
</evidence>
<evidence type="ECO:0000256" key="2">
    <source>
        <dbReference type="ARBA" id="ARBA00007935"/>
    </source>
</evidence>
<dbReference type="CDD" id="cd06550">
    <property type="entry name" value="TM_ABC_iron-siderophores_like"/>
    <property type="match status" value="1"/>
</dbReference>
<sequence>MRDLTTRPMIVDYRLAGLLLLLVLMSVLSLTLGRYPIALPELVQVLVGLGSGQVADEGQQVLRNVLFEIRLPRILAAVLVGAGLSVSGAAFQAIFVNPLVSPGLLGVLAGGSFGAALGMIISDHSLVVQVSAFLFGLLAVLIALGIVRVYRNESLLMLVLGGIISSGLFTALLSIVKYLADPYNQLPAIVYWLMGNLSNVELSVVLTLALPMLAGILLLAVYARHMNVLSMGDEEARSLGIDTRRVRLVIILSATLISALTVVMAGMIGWIGLIVPHIARLIVGPDNGRLVPASALLGGIFLLVVDDLARNLFTVEIPIGVLSELLGIPIFILVLRNARKGWSG</sequence>
<feature type="transmembrane region" description="Helical" evidence="8">
    <location>
        <begin position="74"/>
        <end position="96"/>
    </location>
</feature>
<feature type="transmembrane region" description="Helical" evidence="8">
    <location>
        <begin position="103"/>
        <end position="121"/>
    </location>
</feature>
<protein>
    <submittedName>
        <fullName evidence="9">Molybdate import system permease protein MolB</fullName>
    </submittedName>
</protein>
<name>A0ABN8X5U9_9GAMM</name>
<proteinExistence type="inferred from homology"/>
<dbReference type="InterPro" id="IPR000522">
    <property type="entry name" value="ABC_transptr_permease_BtuC"/>
</dbReference>
<evidence type="ECO:0000256" key="6">
    <source>
        <dbReference type="ARBA" id="ARBA00022989"/>
    </source>
</evidence>
<evidence type="ECO:0000256" key="8">
    <source>
        <dbReference type="SAM" id="Phobius"/>
    </source>
</evidence>
<evidence type="ECO:0000313" key="9">
    <source>
        <dbReference type="EMBL" id="CAI8842339.1"/>
    </source>
</evidence>
<comment type="subcellular location">
    <subcellularLocation>
        <location evidence="1">Cell membrane</location>
        <topology evidence="1">Multi-pass membrane protein</topology>
    </subcellularLocation>
</comment>
<feature type="transmembrane region" description="Helical" evidence="8">
    <location>
        <begin position="127"/>
        <end position="147"/>
    </location>
</feature>
<organism evidence="9 10">
    <name type="scientific">Methylocaldum szegediense</name>
    <dbReference type="NCBI Taxonomy" id="73780"/>
    <lineage>
        <taxon>Bacteria</taxon>
        <taxon>Pseudomonadati</taxon>
        <taxon>Pseudomonadota</taxon>
        <taxon>Gammaproteobacteria</taxon>
        <taxon>Methylococcales</taxon>
        <taxon>Methylococcaceae</taxon>
        <taxon>Methylocaldum</taxon>
    </lineage>
</organism>
<dbReference type="Pfam" id="PF01032">
    <property type="entry name" value="FecCD"/>
    <property type="match status" value="1"/>
</dbReference>
<keyword evidence="7 8" id="KW-0472">Membrane</keyword>
<dbReference type="EMBL" id="OX458333">
    <property type="protein sequence ID" value="CAI8842339.1"/>
    <property type="molecule type" value="Genomic_DNA"/>
</dbReference>
<reference evidence="9 10" key="1">
    <citation type="submission" date="2023-03" db="EMBL/GenBank/DDBJ databases">
        <authorList>
            <person name="Pearce D."/>
        </authorList>
    </citation>
    <scope>NUCLEOTIDE SEQUENCE [LARGE SCALE GENOMIC DNA]</scope>
    <source>
        <strain evidence="9">Msz</strain>
    </source>
</reference>
<dbReference type="Proteomes" id="UP001162030">
    <property type="component" value="Chromosome"/>
</dbReference>
<dbReference type="Gene3D" id="1.10.3470.10">
    <property type="entry name" value="ABC transporter involved in vitamin B12 uptake, BtuC"/>
    <property type="match status" value="1"/>
</dbReference>
<keyword evidence="4" id="KW-1003">Cell membrane</keyword>
<feature type="transmembrane region" description="Helical" evidence="8">
    <location>
        <begin position="248"/>
        <end position="275"/>
    </location>
</feature>
<gene>
    <name evidence="9" type="primary">molB</name>
    <name evidence="9" type="ORF">MSZNOR_2350</name>
</gene>
<dbReference type="PANTHER" id="PTHR30472">
    <property type="entry name" value="FERRIC ENTEROBACTIN TRANSPORT SYSTEM PERMEASE PROTEIN"/>
    <property type="match status" value="1"/>
</dbReference>
<keyword evidence="10" id="KW-1185">Reference proteome</keyword>
<evidence type="ECO:0000256" key="1">
    <source>
        <dbReference type="ARBA" id="ARBA00004651"/>
    </source>
</evidence>
<evidence type="ECO:0000256" key="5">
    <source>
        <dbReference type="ARBA" id="ARBA00022692"/>
    </source>
</evidence>
<evidence type="ECO:0000256" key="7">
    <source>
        <dbReference type="ARBA" id="ARBA00023136"/>
    </source>
</evidence>
<accession>A0ABN8X5U9</accession>
<comment type="similarity">
    <text evidence="2">Belongs to the binding-protein-dependent transport system permease family. FecCD subfamily.</text>
</comment>
<feature type="transmembrane region" description="Helical" evidence="8">
    <location>
        <begin position="287"/>
        <end position="305"/>
    </location>
</feature>
<feature type="transmembrane region" description="Helical" evidence="8">
    <location>
        <begin position="154"/>
        <end position="180"/>
    </location>
</feature>
<feature type="transmembrane region" description="Helical" evidence="8">
    <location>
        <begin position="317"/>
        <end position="335"/>
    </location>
</feature>
<keyword evidence="5 8" id="KW-0812">Transmembrane</keyword>
<feature type="transmembrane region" description="Helical" evidence="8">
    <location>
        <begin position="200"/>
        <end position="222"/>
    </location>
</feature>